<name>A0ABW4RV95_9ACTN</name>
<dbReference type="PANTHER" id="PTHR37828:SF1">
    <property type="entry name" value="YCII-RELATED DOMAIN-CONTAINING PROTEIN"/>
    <property type="match status" value="1"/>
</dbReference>
<dbReference type="InterPro" id="IPR011008">
    <property type="entry name" value="Dimeric_a/b-barrel"/>
</dbReference>
<reference evidence="4" key="1">
    <citation type="journal article" date="2019" name="Int. J. Syst. Evol. Microbiol.">
        <title>The Global Catalogue of Microorganisms (GCM) 10K type strain sequencing project: providing services to taxonomists for standard genome sequencing and annotation.</title>
        <authorList>
            <consortium name="The Broad Institute Genomics Platform"/>
            <consortium name="The Broad Institute Genome Sequencing Center for Infectious Disease"/>
            <person name="Wu L."/>
            <person name="Ma J."/>
        </authorList>
    </citation>
    <scope>NUCLEOTIDE SEQUENCE [LARGE SCALE GENOMIC DNA]</scope>
    <source>
        <strain evidence="4">CAIM 431</strain>
    </source>
</reference>
<dbReference type="RefSeq" id="WP_343872332.1">
    <property type="nucleotide sequence ID" value="NZ_BAAAIX010000007.1"/>
</dbReference>
<comment type="caution">
    <text evidence="3">The sequence shown here is derived from an EMBL/GenBank/DDBJ whole genome shotgun (WGS) entry which is preliminary data.</text>
</comment>
<dbReference type="PANTHER" id="PTHR37828">
    <property type="entry name" value="GSR2449 PROTEIN"/>
    <property type="match status" value="1"/>
</dbReference>
<evidence type="ECO:0000259" key="2">
    <source>
        <dbReference type="Pfam" id="PF03795"/>
    </source>
</evidence>
<evidence type="ECO:0000313" key="4">
    <source>
        <dbReference type="Proteomes" id="UP001597326"/>
    </source>
</evidence>
<dbReference type="EMBL" id="JBHUFZ010000008">
    <property type="protein sequence ID" value="MFD1889323.1"/>
    <property type="molecule type" value="Genomic_DNA"/>
</dbReference>
<gene>
    <name evidence="3" type="ORF">ACFSCS_03865</name>
</gene>
<feature type="domain" description="YCII-related" evidence="2">
    <location>
        <begin position="15"/>
        <end position="83"/>
    </location>
</feature>
<comment type="similarity">
    <text evidence="1">Belongs to the YciI family.</text>
</comment>
<accession>A0ABW4RV95</accession>
<dbReference type="Pfam" id="PF03795">
    <property type="entry name" value="YCII"/>
    <property type="match status" value="1"/>
</dbReference>
<keyword evidence="4" id="KW-1185">Reference proteome</keyword>
<protein>
    <submittedName>
        <fullName evidence="3">YciI family protein</fullName>
    </submittedName>
</protein>
<organism evidence="3 4">
    <name type="scientific">Luteococcus peritonei</name>
    <dbReference type="NCBI Taxonomy" id="88874"/>
    <lineage>
        <taxon>Bacteria</taxon>
        <taxon>Bacillati</taxon>
        <taxon>Actinomycetota</taxon>
        <taxon>Actinomycetes</taxon>
        <taxon>Propionibacteriales</taxon>
        <taxon>Propionibacteriaceae</taxon>
        <taxon>Luteococcus</taxon>
    </lineage>
</organism>
<dbReference type="Gene3D" id="3.30.70.1060">
    <property type="entry name" value="Dimeric alpha+beta barrel"/>
    <property type="match status" value="1"/>
</dbReference>
<evidence type="ECO:0000313" key="3">
    <source>
        <dbReference type="EMBL" id="MFD1889323.1"/>
    </source>
</evidence>
<sequence>MANLFVLDLTYVADVELVDEHMEAHRAHLRRHYANGTFLASGRKEPRTGGIVLARGERADIEAVVESDPFTVHGVTRCTITEFIPTMTAHALQDYRVDNPA</sequence>
<dbReference type="Proteomes" id="UP001597326">
    <property type="component" value="Unassembled WGS sequence"/>
</dbReference>
<dbReference type="InterPro" id="IPR005545">
    <property type="entry name" value="YCII"/>
</dbReference>
<dbReference type="SUPFAM" id="SSF54909">
    <property type="entry name" value="Dimeric alpha+beta barrel"/>
    <property type="match status" value="1"/>
</dbReference>
<proteinExistence type="inferred from homology"/>
<evidence type="ECO:0000256" key="1">
    <source>
        <dbReference type="ARBA" id="ARBA00007689"/>
    </source>
</evidence>